<comment type="caution">
    <text evidence="1">The sequence shown here is derived from an EMBL/GenBank/DDBJ whole genome shotgun (WGS) entry which is preliminary data.</text>
</comment>
<accession>A0ABN7UJ74</accession>
<protein>
    <submittedName>
        <fullName evidence="1">2735_t:CDS:1</fullName>
    </submittedName>
</protein>
<name>A0ABN7UJ74_GIGMA</name>
<reference evidence="1 2" key="1">
    <citation type="submission" date="2021-06" db="EMBL/GenBank/DDBJ databases">
        <authorList>
            <person name="Kallberg Y."/>
            <person name="Tangrot J."/>
            <person name="Rosling A."/>
        </authorList>
    </citation>
    <scope>NUCLEOTIDE SEQUENCE [LARGE SCALE GENOMIC DNA]</scope>
    <source>
        <strain evidence="1 2">120-4 pot B 10/14</strain>
    </source>
</reference>
<dbReference type="Proteomes" id="UP000789901">
    <property type="component" value="Unassembled WGS sequence"/>
</dbReference>
<sequence>GIKVMPKLEKKSFRTCYLFDQAEEEDWETFRWTLNQKIEKKSLFEKFLLMNIVEMHSDIINEVWDTIACLIIQAANTAISKKKVLNLLANRRKKISKMTDLAKYATILRKIIRNLNKLWKQKISCTEYKNINEVLKEINVKLNTNLQNI</sequence>
<gene>
    <name evidence="1" type="ORF">GMARGA_LOCUS7186</name>
</gene>
<proteinExistence type="predicted"/>
<feature type="non-terminal residue" evidence="1">
    <location>
        <position position="1"/>
    </location>
</feature>
<keyword evidence="2" id="KW-1185">Reference proteome</keyword>
<organism evidence="1 2">
    <name type="scientific">Gigaspora margarita</name>
    <dbReference type="NCBI Taxonomy" id="4874"/>
    <lineage>
        <taxon>Eukaryota</taxon>
        <taxon>Fungi</taxon>
        <taxon>Fungi incertae sedis</taxon>
        <taxon>Mucoromycota</taxon>
        <taxon>Glomeromycotina</taxon>
        <taxon>Glomeromycetes</taxon>
        <taxon>Diversisporales</taxon>
        <taxon>Gigasporaceae</taxon>
        <taxon>Gigaspora</taxon>
    </lineage>
</organism>
<evidence type="ECO:0000313" key="1">
    <source>
        <dbReference type="EMBL" id="CAG8607420.1"/>
    </source>
</evidence>
<evidence type="ECO:0000313" key="2">
    <source>
        <dbReference type="Proteomes" id="UP000789901"/>
    </source>
</evidence>
<dbReference type="EMBL" id="CAJVQB010003416">
    <property type="protein sequence ID" value="CAG8607420.1"/>
    <property type="molecule type" value="Genomic_DNA"/>
</dbReference>